<dbReference type="AlphaFoldDB" id="A0A9N8WHJ3"/>
<evidence type="ECO:0000313" key="1">
    <source>
        <dbReference type="EMBL" id="CAG8490050.1"/>
    </source>
</evidence>
<dbReference type="EMBL" id="CAJVPJ010000171">
    <property type="protein sequence ID" value="CAG8490050.1"/>
    <property type="molecule type" value="Genomic_DNA"/>
</dbReference>
<evidence type="ECO:0000313" key="2">
    <source>
        <dbReference type="Proteomes" id="UP000789572"/>
    </source>
</evidence>
<organism evidence="1 2">
    <name type="scientific">Paraglomus occultum</name>
    <dbReference type="NCBI Taxonomy" id="144539"/>
    <lineage>
        <taxon>Eukaryota</taxon>
        <taxon>Fungi</taxon>
        <taxon>Fungi incertae sedis</taxon>
        <taxon>Mucoromycota</taxon>
        <taxon>Glomeromycotina</taxon>
        <taxon>Glomeromycetes</taxon>
        <taxon>Paraglomerales</taxon>
        <taxon>Paraglomeraceae</taxon>
        <taxon>Paraglomus</taxon>
    </lineage>
</organism>
<dbReference type="Proteomes" id="UP000789572">
    <property type="component" value="Unassembled WGS sequence"/>
</dbReference>
<dbReference type="OrthoDB" id="2378242at2759"/>
<sequence length="453" mass="50801">MTQLDNLPLEYYPVAISNGNVIYDVQLNNIEDDSADNWALFQVTNLRSPPDEITLRQILSDTNVNFEISAYDGASARIKICFRDNDMRSSIVSRLRNSPELIRLSHNGFDDWCPTDSLTVELMCMMLPSDTDNDSHEESVEERELVDRILSVEVDSSEQGSAGQLVTDPLILRTLSPGARYVDIRDHGQGCYGVIWSSDRSSFEHCIKNLNALIKVVKAKCLDPLSAVLWYRFQVAANSALKLCDAISAIRIAVGNATFRLVFGDIGATLIPKIEALNNAITELLDVLRHRNPEDYVDRALEIFERVIRCFNELDAQLKQTEKSMKKFVERQETFEILGSLVELAAVFAAGKFVTSLYKGWQTFGWEMKIAHVLGISGTVGIVVLVNQLKEVAVICGRTVENVQLLQNTLGRLLQQAGEDFRLPNRNGQASVELLIAGLERFQLALQRQREGF</sequence>
<gene>
    <name evidence="1" type="ORF">POCULU_LOCUS2017</name>
</gene>
<keyword evidence="2" id="KW-1185">Reference proteome</keyword>
<comment type="caution">
    <text evidence="1">The sequence shown here is derived from an EMBL/GenBank/DDBJ whole genome shotgun (WGS) entry which is preliminary data.</text>
</comment>
<accession>A0A9N8WHJ3</accession>
<name>A0A9N8WHJ3_9GLOM</name>
<protein>
    <submittedName>
        <fullName evidence="1">3736_t:CDS:1</fullName>
    </submittedName>
</protein>
<reference evidence="1" key="1">
    <citation type="submission" date="2021-06" db="EMBL/GenBank/DDBJ databases">
        <authorList>
            <person name="Kallberg Y."/>
            <person name="Tangrot J."/>
            <person name="Rosling A."/>
        </authorList>
    </citation>
    <scope>NUCLEOTIDE SEQUENCE</scope>
    <source>
        <strain evidence="1">IA702</strain>
    </source>
</reference>
<proteinExistence type="predicted"/>